<evidence type="ECO:0000256" key="1">
    <source>
        <dbReference type="ARBA" id="ARBA00008791"/>
    </source>
</evidence>
<proteinExistence type="inferred from homology"/>
<dbReference type="PANTHER" id="PTHR46268:SF6">
    <property type="entry name" value="UNIVERSAL STRESS PROTEIN UP12"/>
    <property type="match status" value="1"/>
</dbReference>
<name>A0A8J7J878_9RHOB</name>
<keyword evidence="4" id="KW-1185">Reference proteome</keyword>
<feature type="domain" description="UspA" evidence="2">
    <location>
        <begin position="1"/>
        <end position="137"/>
    </location>
</feature>
<comment type="similarity">
    <text evidence="1">Belongs to the universal stress protein A family.</text>
</comment>
<organism evidence="3 4">
    <name type="scientific">Sedimentitalea arenosa</name>
    <dbReference type="NCBI Taxonomy" id="2798803"/>
    <lineage>
        <taxon>Bacteria</taxon>
        <taxon>Pseudomonadati</taxon>
        <taxon>Pseudomonadota</taxon>
        <taxon>Alphaproteobacteria</taxon>
        <taxon>Rhodobacterales</taxon>
        <taxon>Paracoccaceae</taxon>
        <taxon>Sedimentitalea</taxon>
    </lineage>
</organism>
<dbReference type="Gene3D" id="3.40.50.620">
    <property type="entry name" value="HUPs"/>
    <property type="match status" value="1"/>
</dbReference>
<dbReference type="AlphaFoldDB" id="A0A8J7J878"/>
<protein>
    <submittedName>
        <fullName evidence="3">Universal stress protein</fullName>
    </submittedName>
</protein>
<dbReference type="RefSeq" id="WP_199023524.1">
    <property type="nucleotide sequence ID" value="NZ_JAELVR010000002.1"/>
</dbReference>
<dbReference type="PANTHER" id="PTHR46268">
    <property type="entry name" value="STRESS RESPONSE PROTEIN NHAX"/>
    <property type="match status" value="1"/>
</dbReference>
<evidence type="ECO:0000259" key="2">
    <source>
        <dbReference type="Pfam" id="PF00582"/>
    </source>
</evidence>
<dbReference type="Proteomes" id="UP000619079">
    <property type="component" value="Unassembled WGS sequence"/>
</dbReference>
<reference evidence="3" key="1">
    <citation type="submission" date="2020-12" db="EMBL/GenBank/DDBJ databases">
        <title>Sedimentitalea sp. nov., isolated from sand in Incheon.</title>
        <authorList>
            <person name="Kim W."/>
        </authorList>
    </citation>
    <scope>NUCLEOTIDE SEQUENCE</scope>
    <source>
        <strain evidence="3">CAU 1593</strain>
    </source>
</reference>
<dbReference type="InterPro" id="IPR006016">
    <property type="entry name" value="UspA"/>
</dbReference>
<dbReference type="EMBL" id="JAELVR010000002">
    <property type="protein sequence ID" value="MBJ6370748.1"/>
    <property type="molecule type" value="Genomic_DNA"/>
</dbReference>
<accession>A0A8J7J878</accession>
<evidence type="ECO:0000313" key="3">
    <source>
        <dbReference type="EMBL" id="MBJ6370748.1"/>
    </source>
</evidence>
<comment type="caution">
    <text evidence="3">The sequence shown here is derived from an EMBL/GenBank/DDBJ whole genome shotgun (WGS) entry which is preliminary data.</text>
</comment>
<evidence type="ECO:0000313" key="4">
    <source>
        <dbReference type="Proteomes" id="UP000619079"/>
    </source>
</evidence>
<gene>
    <name evidence="3" type="ORF">JF290_04355</name>
</gene>
<sequence>MFKKIMVPVDLAHVGSLDRALACAADLAAQHGAEIVYVGVTAPTPGAIAHSPSEFAAKLAEFAAGQASQHGVTTTSHMVQSHDPAVDIDKSLLKAVADTGADLVVMHSHKPGLSDYIFEGHGPYLAQHAKASVLLVRD</sequence>
<dbReference type="InterPro" id="IPR014729">
    <property type="entry name" value="Rossmann-like_a/b/a_fold"/>
</dbReference>
<dbReference type="Pfam" id="PF00582">
    <property type="entry name" value="Usp"/>
    <property type="match status" value="1"/>
</dbReference>
<dbReference type="SUPFAM" id="SSF52402">
    <property type="entry name" value="Adenine nucleotide alpha hydrolases-like"/>
    <property type="match status" value="1"/>
</dbReference>